<dbReference type="Proteomes" id="UP001501920">
    <property type="component" value="Chromosome 22"/>
</dbReference>
<dbReference type="PANTHER" id="PTHR16146">
    <property type="entry name" value="INTELECTIN"/>
    <property type="match status" value="1"/>
</dbReference>
<protein>
    <recommendedName>
        <fullName evidence="6">Fibrinogen C-terminal domain-containing protein</fullName>
    </recommendedName>
</protein>
<name>A0AAR2K7X3_PYGNA</name>
<evidence type="ECO:0000256" key="4">
    <source>
        <dbReference type="ARBA" id="ARBA00023157"/>
    </source>
</evidence>
<keyword evidence="3" id="KW-0106">Calcium</keyword>
<dbReference type="GO" id="GO:0046872">
    <property type="term" value="F:metal ion binding"/>
    <property type="evidence" value="ECO:0007669"/>
    <property type="project" value="UniProtKB-KW"/>
</dbReference>
<dbReference type="AlphaFoldDB" id="A0AAR2K7X3"/>
<keyword evidence="1" id="KW-0479">Metal-binding</keyword>
<sequence>MMNWILLLVMTSFIEVSESERVMEYFSPRSCKELMEKYKTKEDGLYYLTTASGVVYETYCDMTTAGGGWTLVASVHENNMYGKCTVGDRWSSQQGSDPNVPDGDGNWANRVTFGTAEAATSDDYKNPGYYDITAQDVSVWHVPNNEQLDRWTQSSFLRYHTETNFLNDYGGNLFQLFTRYPVRYNAGSCPSNNGPSIPVVYDVGDATSNVNLYGPHIRGTAEAGFITFRVLNNEKAAMAICSGIKPNTCHSEHACVGGGGHFPEAAPRQCGDFASMDWDGYGTHAGWSASKQLTEAAILIFYR</sequence>
<dbReference type="InterPro" id="IPR036056">
    <property type="entry name" value="Fibrinogen-like_C"/>
</dbReference>
<reference evidence="7" key="3">
    <citation type="submission" date="2025-09" db="UniProtKB">
        <authorList>
            <consortium name="Ensembl"/>
        </authorList>
    </citation>
    <scope>IDENTIFICATION</scope>
</reference>
<keyword evidence="2" id="KW-0430">Lectin</keyword>
<dbReference type="NCBIfam" id="NF040941">
    <property type="entry name" value="GGGWT_bact"/>
    <property type="match status" value="1"/>
</dbReference>
<dbReference type="InterPro" id="IPR002181">
    <property type="entry name" value="Fibrinogen_a/b/g_C_dom"/>
</dbReference>
<evidence type="ECO:0000256" key="2">
    <source>
        <dbReference type="ARBA" id="ARBA00022734"/>
    </source>
</evidence>
<dbReference type="SUPFAM" id="SSF56496">
    <property type="entry name" value="Fibrinogen C-terminal domain-like"/>
    <property type="match status" value="1"/>
</dbReference>
<proteinExistence type="predicted"/>
<accession>A0AAR2K7X3</accession>
<dbReference type="FunFam" id="3.90.215.10:FF:000015">
    <property type="entry name" value="Intelectin 2"/>
    <property type="match status" value="1"/>
</dbReference>
<dbReference type="PROSITE" id="PS51406">
    <property type="entry name" value="FIBRINOGEN_C_2"/>
    <property type="match status" value="1"/>
</dbReference>
<keyword evidence="4" id="KW-1015">Disulfide bond</keyword>
<reference evidence="7 8" key="1">
    <citation type="submission" date="2020-10" db="EMBL/GenBank/DDBJ databases">
        <title>Pygocentrus nattereri (red-bellied piranha) genome, fPygNat1, primary haplotype.</title>
        <authorList>
            <person name="Myers G."/>
            <person name="Meyer A."/>
            <person name="Karagic N."/>
            <person name="Pippel M."/>
            <person name="Winkler S."/>
            <person name="Tracey A."/>
            <person name="Wood J."/>
            <person name="Formenti G."/>
            <person name="Howe K."/>
            <person name="Fedrigo O."/>
            <person name="Jarvis E.D."/>
        </authorList>
    </citation>
    <scope>NUCLEOTIDE SEQUENCE [LARGE SCALE GENOMIC DNA]</scope>
</reference>
<evidence type="ECO:0000313" key="8">
    <source>
        <dbReference type="Proteomes" id="UP001501920"/>
    </source>
</evidence>
<evidence type="ECO:0000256" key="5">
    <source>
        <dbReference type="SAM" id="SignalP"/>
    </source>
</evidence>
<dbReference type="Gene3D" id="3.90.215.10">
    <property type="entry name" value="Gamma Fibrinogen, chain A, domain 1"/>
    <property type="match status" value="1"/>
</dbReference>
<dbReference type="Ensembl" id="ENSPNAT00000064546.1">
    <property type="protein sequence ID" value="ENSPNAP00000058589.1"/>
    <property type="gene ID" value="ENSPNAG00000030969.1"/>
</dbReference>
<organism evidence="7 8">
    <name type="scientific">Pygocentrus nattereri</name>
    <name type="common">Red-bellied piranha</name>
    <dbReference type="NCBI Taxonomy" id="42514"/>
    <lineage>
        <taxon>Eukaryota</taxon>
        <taxon>Metazoa</taxon>
        <taxon>Chordata</taxon>
        <taxon>Craniata</taxon>
        <taxon>Vertebrata</taxon>
        <taxon>Euteleostomi</taxon>
        <taxon>Actinopterygii</taxon>
        <taxon>Neopterygii</taxon>
        <taxon>Teleostei</taxon>
        <taxon>Ostariophysi</taxon>
        <taxon>Characiformes</taxon>
        <taxon>Characoidei</taxon>
        <taxon>Pygocentrus</taxon>
    </lineage>
</organism>
<dbReference type="GO" id="GO:0070492">
    <property type="term" value="F:oligosaccharide binding"/>
    <property type="evidence" value="ECO:0007669"/>
    <property type="project" value="TreeGrafter"/>
</dbReference>
<dbReference type="PANTHER" id="PTHR16146:SF46">
    <property type="entry name" value="INTELECTIN-1A-RELATED"/>
    <property type="match status" value="1"/>
</dbReference>
<dbReference type="GeneTree" id="ENSGT00940000154757"/>
<keyword evidence="8" id="KW-1185">Reference proteome</keyword>
<evidence type="ECO:0000313" key="7">
    <source>
        <dbReference type="Ensembl" id="ENSPNAP00000058589.1"/>
    </source>
</evidence>
<feature type="signal peptide" evidence="5">
    <location>
        <begin position="1"/>
        <end position="19"/>
    </location>
</feature>
<feature type="chain" id="PRO_5043322167" description="Fibrinogen C-terminal domain-containing protein" evidence="5">
    <location>
        <begin position="20"/>
        <end position="303"/>
    </location>
</feature>
<reference evidence="7" key="2">
    <citation type="submission" date="2025-08" db="UniProtKB">
        <authorList>
            <consortium name="Ensembl"/>
        </authorList>
    </citation>
    <scope>IDENTIFICATION</scope>
</reference>
<evidence type="ECO:0000259" key="6">
    <source>
        <dbReference type="PROSITE" id="PS51406"/>
    </source>
</evidence>
<dbReference type="InterPro" id="IPR014716">
    <property type="entry name" value="Fibrinogen_a/b/g_C_1"/>
</dbReference>
<dbReference type="GO" id="GO:0005615">
    <property type="term" value="C:extracellular space"/>
    <property type="evidence" value="ECO:0007669"/>
    <property type="project" value="TreeGrafter"/>
</dbReference>
<keyword evidence="5" id="KW-0732">Signal</keyword>
<gene>
    <name evidence="7" type="primary">ITLN1</name>
</gene>
<feature type="domain" description="Fibrinogen C-terminal" evidence="6">
    <location>
        <begin position="22"/>
        <end position="72"/>
    </location>
</feature>
<evidence type="ECO:0000256" key="3">
    <source>
        <dbReference type="ARBA" id="ARBA00022837"/>
    </source>
</evidence>
<evidence type="ECO:0000256" key="1">
    <source>
        <dbReference type="ARBA" id="ARBA00022723"/>
    </source>
</evidence>
<dbReference type="Pfam" id="PF00147">
    <property type="entry name" value="Fibrinogen_C"/>
    <property type="match status" value="1"/>
</dbReference>